<dbReference type="SUPFAM" id="SSF51110">
    <property type="entry name" value="alpha-D-mannose-specific plant lectins"/>
    <property type="match status" value="1"/>
</dbReference>
<dbReference type="PANTHER" id="PTHR47974:SF3">
    <property type="entry name" value="RECEPTOR-LIKE SERINE_THREONINE-PROTEIN KINASE"/>
    <property type="match status" value="1"/>
</dbReference>
<sequence>MAPSMLSFALLLSLIFFHNFHASSSLPLSVENFKEDVIVSSPQKTFTAGFYAVGQNAFCFAIWYTRSPDTVVWMANRDRPVNGKRSTLSLPTTGNLELTDAGQFQVWSTNTAAESNQVQLRLYDNGNLVLLESRNSSSEVVIWQSLDFPTDTLLPGQPLTKSGSLVSSRSGSNYSSGFHRLFFDFENVLRIMYQGPQVSSVYRPDPWLQNNNFGNGGAGNGRSTYIDSRVAVLDDLGYLVSSDNFNFRSTDYGTVLQRRLTLDHDGSARVYSKKDGEEKWTMAGEFRSHPCYAHGICGEPKLKLSQPNANDLGYVDSVSVQEISGVRIRLPWEFIDSFDLAWRWKQQQWQRRHKQKPLTLDSKYKFFVHDINTRMISSFRRGKKIYFLPYISGSIPASMMMDGRSIVKSRKIAWISLKRFKTTTPGPEKSLLFIRNAAAKYIVRLYNSS</sequence>
<dbReference type="PANTHER" id="PTHR47974">
    <property type="entry name" value="OS07G0415500 PROTEIN"/>
    <property type="match status" value="1"/>
</dbReference>
<evidence type="ECO:0000256" key="1">
    <source>
        <dbReference type="ARBA" id="ARBA00004167"/>
    </source>
</evidence>
<keyword evidence="4" id="KW-1133">Transmembrane helix</keyword>
<evidence type="ECO:0000259" key="9">
    <source>
        <dbReference type="PROSITE" id="PS50927"/>
    </source>
</evidence>
<evidence type="ECO:0000256" key="4">
    <source>
        <dbReference type="ARBA" id="ARBA00022989"/>
    </source>
</evidence>
<evidence type="ECO:0000256" key="3">
    <source>
        <dbReference type="ARBA" id="ARBA00022729"/>
    </source>
</evidence>
<feature type="signal peptide" evidence="8">
    <location>
        <begin position="1"/>
        <end position="25"/>
    </location>
</feature>
<dbReference type="STRING" id="3914.A0A0L9VV17"/>
<feature type="domain" description="Bulb-type lectin" evidence="9">
    <location>
        <begin position="24"/>
        <end position="143"/>
    </location>
</feature>
<dbReference type="InterPro" id="IPR036426">
    <property type="entry name" value="Bulb-type_lectin_dom_sf"/>
</dbReference>
<protein>
    <recommendedName>
        <fullName evidence="9">Bulb-type lectin domain-containing protein</fullName>
    </recommendedName>
</protein>
<dbReference type="PROSITE" id="PS50927">
    <property type="entry name" value="BULB_LECTIN"/>
    <property type="match status" value="1"/>
</dbReference>
<evidence type="ECO:0000256" key="8">
    <source>
        <dbReference type="SAM" id="SignalP"/>
    </source>
</evidence>
<keyword evidence="7" id="KW-0325">Glycoprotein</keyword>
<feature type="chain" id="PRO_5005596988" description="Bulb-type lectin domain-containing protein" evidence="8">
    <location>
        <begin position="26"/>
        <end position="449"/>
    </location>
</feature>
<keyword evidence="6" id="KW-1015">Disulfide bond</keyword>
<gene>
    <name evidence="10" type="ORF">LR48_Vigan11g172600</name>
</gene>
<proteinExistence type="predicted"/>
<dbReference type="EMBL" id="CM003381">
    <property type="protein sequence ID" value="KOM58692.1"/>
    <property type="molecule type" value="Genomic_DNA"/>
</dbReference>
<evidence type="ECO:0000256" key="2">
    <source>
        <dbReference type="ARBA" id="ARBA00022692"/>
    </source>
</evidence>
<dbReference type="SMART" id="SM00108">
    <property type="entry name" value="B_lectin"/>
    <property type="match status" value="1"/>
</dbReference>
<evidence type="ECO:0000256" key="5">
    <source>
        <dbReference type="ARBA" id="ARBA00023136"/>
    </source>
</evidence>
<dbReference type="Proteomes" id="UP000053144">
    <property type="component" value="Chromosome 11"/>
</dbReference>
<comment type="subcellular location">
    <subcellularLocation>
        <location evidence="1">Membrane</location>
        <topology evidence="1">Single-pass membrane protein</topology>
    </subcellularLocation>
</comment>
<accession>A0A0L9VV17</accession>
<dbReference type="Gramene" id="KOM58692">
    <property type="protein sequence ID" value="KOM58692"/>
    <property type="gene ID" value="LR48_Vigan11g172600"/>
</dbReference>
<dbReference type="InterPro" id="IPR001480">
    <property type="entry name" value="Bulb-type_lectin_dom"/>
</dbReference>
<evidence type="ECO:0000313" key="10">
    <source>
        <dbReference type="EMBL" id="KOM58692.1"/>
    </source>
</evidence>
<keyword evidence="5" id="KW-0472">Membrane</keyword>
<reference evidence="11" key="1">
    <citation type="journal article" date="2015" name="Proc. Natl. Acad. Sci. U.S.A.">
        <title>Genome sequencing of adzuki bean (Vigna angularis) provides insight into high starch and low fat accumulation and domestication.</title>
        <authorList>
            <person name="Yang K."/>
            <person name="Tian Z."/>
            <person name="Chen C."/>
            <person name="Luo L."/>
            <person name="Zhao B."/>
            <person name="Wang Z."/>
            <person name="Yu L."/>
            <person name="Li Y."/>
            <person name="Sun Y."/>
            <person name="Li W."/>
            <person name="Chen Y."/>
            <person name="Li Y."/>
            <person name="Zhang Y."/>
            <person name="Ai D."/>
            <person name="Zhao J."/>
            <person name="Shang C."/>
            <person name="Ma Y."/>
            <person name="Wu B."/>
            <person name="Wang M."/>
            <person name="Gao L."/>
            <person name="Sun D."/>
            <person name="Zhang P."/>
            <person name="Guo F."/>
            <person name="Wang W."/>
            <person name="Li Y."/>
            <person name="Wang J."/>
            <person name="Varshney R.K."/>
            <person name="Wang J."/>
            <person name="Ling H.Q."/>
            <person name="Wan P."/>
        </authorList>
    </citation>
    <scope>NUCLEOTIDE SEQUENCE</scope>
    <source>
        <strain evidence="11">cv. Jingnong 6</strain>
    </source>
</reference>
<evidence type="ECO:0000313" key="11">
    <source>
        <dbReference type="Proteomes" id="UP000053144"/>
    </source>
</evidence>
<evidence type="ECO:0000256" key="7">
    <source>
        <dbReference type="ARBA" id="ARBA00023180"/>
    </source>
</evidence>
<dbReference type="GO" id="GO:0016020">
    <property type="term" value="C:membrane"/>
    <property type="evidence" value="ECO:0007669"/>
    <property type="project" value="UniProtKB-SubCell"/>
</dbReference>
<name>A0A0L9VV17_PHAAN</name>
<evidence type="ECO:0000256" key="6">
    <source>
        <dbReference type="ARBA" id="ARBA00023157"/>
    </source>
</evidence>
<dbReference type="Gene3D" id="2.90.10.10">
    <property type="entry name" value="Bulb-type lectin domain"/>
    <property type="match status" value="1"/>
</dbReference>
<dbReference type="CDD" id="cd00028">
    <property type="entry name" value="B_lectin"/>
    <property type="match status" value="1"/>
</dbReference>
<keyword evidence="2" id="KW-0812">Transmembrane</keyword>
<dbReference type="AlphaFoldDB" id="A0A0L9VV17"/>
<dbReference type="Pfam" id="PF01453">
    <property type="entry name" value="B_lectin"/>
    <property type="match status" value="1"/>
</dbReference>
<keyword evidence="3 8" id="KW-0732">Signal</keyword>
<organism evidence="10 11">
    <name type="scientific">Phaseolus angularis</name>
    <name type="common">Azuki bean</name>
    <name type="synonym">Vigna angularis</name>
    <dbReference type="NCBI Taxonomy" id="3914"/>
    <lineage>
        <taxon>Eukaryota</taxon>
        <taxon>Viridiplantae</taxon>
        <taxon>Streptophyta</taxon>
        <taxon>Embryophyta</taxon>
        <taxon>Tracheophyta</taxon>
        <taxon>Spermatophyta</taxon>
        <taxon>Magnoliopsida</taxon>
        <taxon>eudicotyledons</taxon>
        <taxon>Gunneridae</taxon>
        <taxon>Pentapetalae</taxon>
        <taxon>rosids</taxon>
        <taxon>fabids</taxon>
        <taxon>Fabales</taxon>
        <taxon>Fabaceae</taxon>
        <taxon>Papilionoideae</taxon>
        <taxon>50 kb inversion clade</taxon>
        <taxon>NPAAA clade</taxon>
        <taxon>indigoferoid/millettioid clade</taxon>
        <taxon>Phaseoleae</taxon>
        <taxon>Vigna</taxon>
    </lineage>
</organism>